<dbReference type="OrthoDB" id="2402916at2759"/>
<feature type="compositionally biased region" description="Low complexity" evidence="1">
    <location>
        <begin position="268"/>
        <end position="281"/>
    </location>
</feature>
<organism evidence="4 5">
    <name type="scientific">Kwoniella heveanensis BCC8398</name>
    <dbReference type="NCBI Taxonomy" id="1296120"/>
    <lineage>
        <taxon>Eukaryota</taxon>
        <taxon>Fungi</taxon>
        <taxon>Dikarya</taxon>
        <taxon>Basidiomycota</taxon>
        <taxon>Agaricomycotina</taxon>
        <taxon>Tremellomycetes</taxon>
        <taxon>Tremellales</taxon>
        <taxon>Cryptococcaceae</taxon>
        <taxon>Kwoniella</taxon>
    </lineage>
</organism>
<feature type="compositionally biased region" description="Polar residues" evidence="1">
    <location>
        <begin position="518"/>
        <end position="532"/>
    </location>
</feature>
<feature type="region of interest" description="Disordered" evidence="1">
    <location>
        <begin position="114"/>
        <end position="160"/>
    </location>
</feature>
<feature type="compositionally biased region" description="Basic and acidic residues" evidence="1">
    <location>
        <begin position="179"/>
        <end position="189"/>
    </location>
</feature>
<keyword evidence="2" id="KW-0472">Membrane</keyword>
<keyword evidence="2" id="KW-1133">Transmembrane helix</keyword>
<evidence type="ECO:0000256" key="1">
    <source>
        <dbReference type="SAM" id="MobiDB-lite"/>
    </source>
</evidence>
<feature type="compositionally biased region" description="Polar residues" evidence="1">
    <location>
        <begin position="388"/>
        <end position="408"/>
    </location>
</feature>
<feature type="compositionally biased region" description="Polar residues" evidence="1">
    <location>
        <begin position="288"/>
        <end position="299"/>
    </location>
</feature>
<feature type="compositionally biased region" description="Polar residues" evidence="1">
    <location>
        <begin position="616"/>
        <end position="629"/>
    </location>
</feature>
<feature type="region of interest" description="Disordered" evidence="1">
    <location>
        <begin position="607"/>
        <end position="659"/>
    </location>
</feature>
<dbReference type="AlphaFoldDB" id="A0A1B9GVE9"/>
<dbReference type="STRING" id="1296120.A0A1B9GVE9"/>
<evidence type="ECO:0000313" key="5">
    <source>
        <dbReference type="Proteomes" id="UP000092666"/>
    </source>
</evidence>
<sequence>MHSSHSGHLSPRLDLWARDGCIQCDTATPQCNCSAGEKCILTSRTCNQCPAIQCIKSAKSSSKSLNPGAIAGPIVAVLVIASFGLFWWLRRKKRRDLARLEALADRARKAEAAGFQLSQPGSPPGSARSHSLNSRSSLPAAPSSAARARSPLPPAPVNAEYYDENGATIRVYKSSRGTIDLDKTGDPFSDRQSISTMGSGGTANIIPIQYIPPSKSDEALSNKSGGTGPVNQSAAARRLDEARQNLLHPKRPARAPDLDLRLTVPRQSSPGTGSSSAPPSAYDLRSPGGSSSQYRDSYLSGNSAAPSYWSGQSDVHLDAPKIVTSKQVQVGRLQQAEVVQFGKPHMIERLGGPSSTLAGGGGRLSPVHDAKENPFNGNRDDIEPPSALSPTGSFQSGEATIRTLTPMSNRRFDEEEEEGLRSAEPSSAGTGDLRFSMGSLAYRDSVSTMGTGNFMASASNNPSYAHLPPPLPGSRMSNGSSRSFADSVLGAFPMIPPHADGNNGRSSQFPHGAVPRSDSVSAGLPQSTSVSTLDHAALSSRPPALHSLGSNARTPHDENAYTEHLTDSPSVYGDANTPRKRPETQASVADSFLGSFPFLHPGAGGANMDDMATLPSGVNSQRGVSTTSEGLGGFDFRLGDAPPVPVPATRSRSNTREQK</sequence>
<keyword evidence="2" id="KW-0812">Transmembrane</keyword>
<dbReference type="InterPro" id="IPR018571">
    <property type="entry name" value="Membrane_anchor_Opy2_N"/>
</dbReference>
<dbReference type="EMBL" id="KI669500">
    <property type="protein sequence ID" value="OCF35017.1"/>
    <property type="molecule type" value="Genomic_DNA"/>
</dbReference>
<accession>A0A1B9GVE9</accession>
<evidence type="ECO:0000313" key="4">
    <source>
        <dbReference type="EMBL" id="OCF35017.1"/>
    </source>
</evidence>
<feature type="compositionally biased region" description="Basic and acidic residues" evidence="1">
    <location>
        <begin position="554"/>
        <end position="566"/>
    </location>
</feature>
<reference evidence="5" key="2">
    <citation type="submission" date="2013-12" db="EMBL/GenBank/DDBJ databases">
        <title>Evolution of pathogenesis and genome organization in the Tremellales.</title>
        <authorList>
            <person name="Cuomo C."/>
            <person name="Litvintseva A."/>
            <person name="Heitman J."/>
            <person name="Chen Y."/>
            <person name="Sun S."/>
            <person name="Springer D."/>
            <person name="Dromer F."/>
            <person name="Young S."/>
            <person name="Zeng Q."/>
            <person name="Chapman S."/>
            <person name="Gujja S."/>
            <person name="Saif S."/>
            <person name="Birren B."/>
        </authorList>
    </citation>
    <scope>NUCLEOTIDE SEQUENCE [LARGE SCALE GENOMIC DNA]</scope>
    <source>
        <strain evidence="5">BCC8398</strain>
    </source>
</reference>
<feature type="compositionally biased region" description="Polar residues" evidence="1">
    <location>
        <begin position="221"/>
        <end position="234"/>
    </location>
</feature>
<feature type="compositionally biased region" description="Basic and acidic residues" evidence="1">
    <location>
        <begin position="371"/>
        <end position="382"/>
    </location>
</feature>
<feature type="region of interest" description="Disordered" evidence="1">
    <location>
        <begin position="371"/>
        <end position="432"/>
    </location>
</feature>
<protein>
    <recommendedName>
        <fullName evidence="3">Membrane anchor Opy2 N-terminal domain-containing protein</fullName>
    </recommendedName>
</protein>
<keyword evidence="5" id="KW-1185">Reference proteome</keyword>
<feature type="region of interest" description="Disordered" evidence="1">
    <location>
        <begin position="178"/>
        <end position="299"/>
    </location>
</feature>
<feature type="compositionally biased region" description="Low complexity" evidence="1">
    <location>
        <begin position="126"/>
        <end position="150"/>
    </location>
</feature>
<proteinExistence type="predicted"/>
<dbReference type="Proteomes" id="UP000092666">
    <property type="component" value="Unassembled WGS sequence"/>
</dbReference>
<feature type="transmembrane region" description="Helical" evidence="2">
    <location>
        <begin position="70"/>
        <end position="89"/>
    </location>
</feature>
<gene>
    <name evidence="4" type="ORF">I316_03057</name>
</gene>
<evidence type="ECO:0000259" key="3">
    <source>
        <dbReference type="Pfam" id="PF09463"/>
    </source>
</evidence>
<dbReference type="Pfam" id="PF09463">
    <property type="entry name" value="Opy2"/>
    <property type="match status" value="1"/>
</dbReference>
<feature type="region of interest" description="Disordered" evidence="1">
    <location>
        <begin position="495"/>
        <end position="585"/>
    </location>
</feature>
<evidence type="ECO:0000256" key="2">
    <source>
        <dbReference type="SAM" id="Phobius"/>
    </source>
</evidence>
<reference evidence="4 5" key="1">
    <citation type="submission" date="2013-07" db="EMBL/GenBank/DDBJ databases">
        <title>The Genome Sequence of Cryptococcus heveanensis BCC8398.</title>
        <authorList>
            <consortium name="The Broad Institute Genome Sequencing Platform"/>
            <person name="Cuomo C."/>
            <person name="Litvintseva A."/>
            <person name="Chen Y."/>
            <person name="Heitman J."/>
            <person name="Sun S."/>
            <person name="Springer D."/>
            <person name="Dromer F."/>
            <person name="Young S.K."/>
            <person name="Zeng Q."/>
            <person name="Gargeya S."/>
            <person name="Fitzgerald M."/>
            <person name="Abouelleil A."/>
            <person name="Alvarado L."/>
            <person name="Berlin A.M."/>
            <person name="Chapman S.B."/>
            <person name="Dewar J."/>
            <person name="Goldberg J."/>
            <person name="Griggs A."/>
            <person name="Gujja S."/>
            <person name="Hansen M."/>
            <person name="Howarth C."/>
            <person name="Imamovic A."/>
            <person name="Larimer J."/>
            <person name="McCowan C."/>
            <person name="Murphy C."/>
            <person name="Pearson M."/>
            <person name="Priest M."/>
            <person name="Roberts A."/>
            <person name="Saif S."/>
            <person name="Shea T."/>
            <person name="Sykes S."/>
            <person name="Wortman J."/>
            <person name="Nusbaum C."/>
            <person name="Birren B."/>
        </authorList>
    </citation>
    <scope>NUCLEOTIDE SEQUENCE [LARGE SCALE GENOMIC DNA]</scope>
    <source>
        <strain evidence="4 5">BCC8398</strain>
    </source>
</reference>
<name>A0A1B9GVE9_9TREE</name>
<feature type="domain" description="Membrane anchor Opy2 N-terminal" evidence="3">
    <location>
        <begin position="21"/>
        <end position="54"/>
    </location>
</feature>